<comment type="caution">
    <text evidence="1">The sequence shown here is derived from an EMBL/GenBank/DDBJ whole genome shotgun (WGS) entry which is preliminary data.</text>
</comment>
<proteinExistence type="predicted"/>
<dbReference type="AlphaFoldDB" id="A0A645FTI7"/>
<name>A0A645FTI7_9ZZZZ</name>
<gene>
    <name evidence="1" type="ORF">SDC9_164125</name>
</gene>
<accession>A0A645FTI7</accession>
<evidence type="ECO:0000313" key="1">
    <source>
        <dbReference type="EMBL" id="MPN16779.1"/>
    </source>
</evidence>
<dbReference type="EMBL" id="VSSQ01063778">
    <property type="protein sequence ID" value="MPN16779.1"/>
    <property type="molecule type" value="Genomic_DNA"/>
</dbReference>
<protein>
    <submittedName>
        <fullName evidence="1">Uncharacterized protein</fullName>
    </submittedName>
</protein>
<reference evidence="1" key="1">
    <citation type="submission" date="2019-08" db="EMBL/GenBank/DDBJ databases">
        <authorList>
            <person name="Kucharzyk K."/>
            <person name="Murdoch R.W."/>
            <person name="Higgins S."/>
            <person name="Loffler F."/>
        </authorList>
    </citation>
    <scope>NUCLEOTIDE SEQUENCE</scope>
</reference>
<sequence length="60" mass="6973">MSGEYTIGLFTYINSTIQYPDIIKDKYKSKTIRAQMENIIKNHDENDNPVLIVARNRVAK</sequence>
<organism evidence="1">
    <name type="scientific">bioreactor metagenome</name>
    <dbReference type="NCBI Taxonomy" id="1076179"/>
    <lineage>
        <taxon>unclassified sequences</taxon>
        <taxon>metagenomes</taxon>
        <taxon>ecological metagenomes</taxon>
    </lineage>
</organism>